<keyword evidence="3" id="KW-0812">Transmembrane</keyword>
<dbReference type="Pfam" id="PF00990">
    <property type="entry name" value="GGDEF"/>
    <property type="match status" value="1"/>
</dbReference>
<evidence type="ECO:0000259" key="4">
    <source>
        <dbReference type="PROSITE" id="PS50887"/>
    </source>
</evidence>
<reference evidence="5" key="1">
    <citation type="submission" date="2020-12" db="EMBL/GenBank/DDBJ databases">
        <title>Methylobrevis albus sp. nov., isolated from fresh water lack sediment.</title>
        <authorList>
            <person name="Zou Q."/>
        </authorList>
    </citation>
    <scope>NUCLEOTIDE SEQUENCE</scope>
    <source>
        <strain evidence="5">L22</strain>
    </source>
</reference>
<gene>
    <name evidence="5" type="ORF">I5731_04535</name>
</gene>
<dbReference type="InterPro" id="IPR050469">
    <property type="entry name" value="Diguanylate_Cyclase"/>
</dbReference>
<comment type="catalytic activity">
    <reaction evidence="2">
        <text>2 GTP = 3',3'-c-di-GMP + 2 diphosphate</text>
        <dbReference type="Rhea" id="RHEA:24898"/>
        <dbReference type="ChEBI" id="CHEBI:33019"/>
        <dbReference type="ChEBI" id="CHEBI:37565"/>
        <dbReference type="ChEBI" id="CHEBI:58805"/>
        <dbReference type="EC" id="2.7.7.65"/>
    </reaction>
</comment>
<dbReference type="AlphaFoldDB" id="A0A931I0H1"/>
<dbReference type="InterPro" id="IPR043128">
    <property type="entry name" value="Rev_trsase/Diguanyl_cyclase"/>
</dbReference>
<evidence type="ECO:0000256" key="1">
    <source>
        <dbReference type="ARBA" id="ARBA00012528"/>
    </source>
</evidence>
<dbReference type="CDD" id="cd01949">
    <property type="entry name" value="GGDEF"/>
    <property type="match status" value="1"/>
</dbReference>
<dbReference type="PROSITE" id="PS50887">
    <property type="entry name" value="GGDEF"/>
    <property type="match status" value="1"/>
</dbReference>
<dbReference type="SMART" id="SM00267">
    <property type="entry name" value="GGDEF"/>
    <property type="match status" value="1"/>
</dbReference>
<evidence type="ECO:0000256" key="2">
    <source>
        <dbReference type="ARBA" id="ARBA00034247"/>
    </source>
</evidence>
<keyword evidence="3" id="KW-0472">Membrane</keyword>
<comment type="caution">
    <text evidence="5">The sequence shown here is derived from an EMBL/GenBank/DDBJ whole genome shotgun (WGS) entry which is preliminary data.</text>
</comment>
<dbReference type="EC" id="2.7.7.65" evidence="1"/>
<proteinExistence type="predicted"/>
<feature type="transmembrane region" description="Helical" evidence="3">
    <location>
        <begin position="58"/>
        <end position="80"/>
    </location>
</feature>
<feature type="domain" description="GGDEF" evidence="4">
    <location>
        <begin position="124"/>
        <end position="257"/>
    </location>
</feature>
<dbReference type="GO" id="GO:1902201">
    <property type="term" value="P:negative regulation of bacterial-type flagellum-dependent cell motility"/>
    <property type="evidence" value="ECO:0007669"/>
    <property type="project" value="TreeGrafter"/>
</dbReference>
<dbReference type="PANTHER" id="PTHR45138:SF9">
    <property type="entry name" value="DIGUANYLATE CYCLASE DGCM-RELATED"/>
    <property type="match status" value="1"/>
</dbReference>
<dbReference type="NCBIfam" id="TIGR00254">
    <property type="entry name" value="GGDEF"/>
    <property type="match status" value="1"/>
</dbReference>
<protein>
    <recommendedName>
        <fullName evidence="1">diguanylate cyclase</fullName>
        <ecNumber evidence="1">2.7.7.65</ecNumber>
    </recommendedName>
</protein>
<keyword evidence="3" id="KW-1133">Transmembrane helix</keyword>
<dbReference type="PANTHER" id="PTHR45138">
    <property type="entry name" value="REGULATORY COMPONENTS OF SENSORY TRANSDUCTION SYSTEM"/>
    <property type="match status" value="1"/>
</dbReference>
<dbReference type="GO" id="GO:0052621">
    <property type="term" value="F:diguanylate cyclase activity"/>
    <property type="evidence" value="ECO:0007669"/>
    <property type="project" value="UniProtKB-EC"/>
</dbReference>
<dbReference type="RefSeq" id="WP_197310184.1">
    <property type="nucleotide sequence ID" value="NZ_JADZLT010000041.1"/>
</dbReference>
<sequence length="266" mass="28419">MDQSVAAEKPGEGRAAGRRSLLGRTVRYTALAVIASMLVTAAIELVFVVPFIPDVDLWIGMAIGAGVALLTATPTIYIFLSMQQRLTELLGQVHHLAGHDDLTGLRNRRSFLAEAARGYEASGRPAALLLIDIDHFKAVNDDYGHACGDAVLQRTAAAVERVAETTGALSARLGGEEFVLMLTIEKTEDAALVADAVRRYVEAQQVNYLGARLSVTVSIGVAAAPGGFRTDWLMSLADKALYRAKAEGRNRVVWYPAQAAAARAAE</sequence>
<evidence type="ECO:0000313" key="5">
    <source>
        <dbReference type="EMBL" id="MBH0237080.1"/>
    </source>
</evidence>
<feature type="transmembrane region" description="Helical" evidence="3">
    <location>
        <begin position="28"/>
        <end position="52"/>
    </location>
</feature>
<dbReference type="Gene3D" id="3.30.70.270">
    <property type="match status" value="1"/>
</dbReference>
<evidence type="ECO:0000313" key="6">
    <source>
        <dbReference type="Proteomes" id="UP000631694"/>
    </source>
</evidence>
<dbReference type="InterPro" id="IPR000160">
    <property type="entry name" value="GGDEF_dom"/>
</dbReference>
<dbReference type="GO" id="GO:0043709">
    <property type="term" value="P:cell adhesion involved in single-species biofilm formation"/>
    <property type="evidence" value="ECO:0007669"/>
    <property type="project" value="TreeGrafter"/>
</dbReference>
<dbReference type="InterPro" id="IPR029787">
    <property type="entry name" value="Nucleotide_cyclase"/>
</dbReference>
<accession>A0A931I0H1</accession>
<dbReference type="EMBL" id="JADZLT010000041">
    <property type="protein sequence ID" value="MBH0237080.1"/>
    <property type="molecule type" value="Genomic_DNA"/>
</dbReference>
<dbReference type="SUPFAM" id="SSF55073">
    <property type="entry name" value="Nucleotide cyclase"/>
    <property type="match status" value="1"/>
</dbReference>
<name>A0A931I0H1_9HYPH</name>
<dbReference type="FunFam" id="3.30.70.270:FF:000001">
    <property type="entry name" value="Diguanylate cyclase domain protein"/>
    <property type="match status" value="1"/>
</dbReference>
<organism evidence="5 6">
    <name type="scientific">Methylobrevis albus</name>
    <dbReference type="NCBI Taxonomy" id="2793297"/>
    <lineage>
        <taxon>Bacteria</taxon>
        <taxon>Pseudomonadati</taxon>
        <taxon>Pseudomonadota</taxon>
        <taxon>Alphaproteobacteria</taxon>
        <taxon>Hyphomicrobiales</taxon>
        <taxon>Pleomorphomonadaceae</taxon>
        <taxon>Methylobrevis</taxon>
    </lineage>
</organism>
<keyword evidence="6" id="KW-1185">Reference proteome</keyword>
<dbReference type="GO" id="GO:0005886">
    <property type="term" value="C:plasma membrane"/>
    <property type="evidence" value="ECO:0007669"/>
    <property type="project" value="TreeGrafter"/>
</dbReference>
<evidence type="ECO:0000256" key="3">
    <source>
        <dbReference type="SAM" id="Phobius"/>
    </source>
</evidence>
<dbReference type="Proteomes" id="UP000631694">
    <property type="component" value="Unassembled WGS sequence"/>
</dbReference>